<dbReference type="AlphaFoldDB" id="A0AAV5VVG6"/>
<accession>A0AAV5VVG6</accession>
<dbReference type="Proteomes" id="UP001432322">
    <property type="component" value="Unassembled WGS sequence"/>
</dbReference>
<keyword evidence="1" id="KW-1133">Transmembrane helix</keyword>
<keyword evidence="1" id="KW-0472">Membrane</keyword>
<feature type="non-terminal residue" evidence="2">
    <location>
        <position position="139"/>
    </location>
</feature>
<gene>
    <name evidence="2" type="ORF">PFISCL1PPCAC_13555</name>
</gene>
<sequence>MLSTADSNWSSNLAIPISEWDYDSSCCRDTIIILRIVELINILIATTSALLYFLILNKTRIVHINLRVLLITMVMTDLALLYIRIFDIINFSGRFEDNINLLFLRFTCWVLGIVLLPSIIFERIYAVRHYRMYGEVSIY</sequence>
<comment type="caution">
    <text evidence="2">The sequence shown here is derived from an EMBL/GenBank/DDBJ whole genome shotgun (WGS) entry which is preliminary data.</text>
</comment>
<feature type="transmembrane region" description="Helical" evidence="1">
    <location>
        <begin position="101"/>
        <end position="121"/>
    </location>
</feature>
<evidence type="ECO:0000313" key="2">
    <source>
        <dbReference type="EMBL" id="GMT22258.1"/>
    </source>
</evidence>
<feature type="transmembrane region" description="Helical" evidence="1">
    <location>
        <begin position="32"/>
        <end position="56"/>
    </location>
</feature>
<evidence type="ECO:0000313" key="3">
    <source>
        <dbReference type="Proteomes" id="UP001432322"/>
    </source>
</evidence>
<reference evidence="2" key="1">
    <citation type="submission" date="2023-10" db="EMBL/GenBank/DDBJ databases">
        <title>Genome assembly of Pristionchus species.</title>
        <authorList>
            <person name="Yoshida K."/>
            <person name="Sommer R.J."/>
        </authorList>
    </citation>
    <scope>NUCLEOTIDE SEQUENCE</scope>
    <source>
        <strain evidence="2">RS5133</strain>
    </source>
</reference>
<evidence type="ECO:0000256" key="1">
    <source>
        <dbReference type="SAM" id="Phobius"/>
    </source>
</evidence>
<feature type="transmembrane region" description="Helical" evidence="1">
    <location>
        <begin position="68"/>
        <end position="89"/>
    </location>
</feature>
<keyword evidence="3" id="KW-1185">Reference proteome</keyword>
<organism evidence="2 3">
    <name type="scientific">Pristionchus fissidentatus</name>
    <dbReference type="NCBI Taxonomy" id="1538716"/>
    <lineage>
        <taxon>Eukaryota</taxon>
        <taxon>Metazoa</taxon>
        <taxon>Ecdysozoa</taxon>
        <taxon>Nematoda</taxon>
        <taxon>Chromadorea</taxon>
        <taxon>Rhabditida</taxon>
        <taxon>Rhabditina</taxon>
        <taxon>Diplogasteromorpha</taxon>
        <taxon>Diplogasteroidea</taxon>
        <taxon>Neodiplogasteridae</taxon>
        <taxon>Pristionchus</taxon>
    </lineage>
</organism>
<proteinExistence type="predicted"/>
<evidence type="ECO:0008006" key="4">
    <source>
        <dbReference type="Google" id="ProtNLM"/>
    </source>
</evidence>
<protein>
    <recommendedName>
        <fullName evidence="4">G protein-coupled receptor</fullName>
    </recommendedName>
</protein>
<name>A0AAV5VVG6_9BILA</name>
<keyword evidence="1" id="KW-0812">Transmembrane</keyword>
<dbReference type="EMBL" id="BTSY01000004">
    <property type="protein sequence ID" value="GMT22258.1"/>
    <property type="molecule type" value="Genomic_DNA"/>
</dbReference>